<evidence type="ECO:0000256" key="9">
    <source>
        <dbReference type="ARBA" id="ARBA00047599"/>
    </source>
</evidence>
<feature type="domain" description="FAD/NAD(P)-binding" evidence="11">
    <location>
        <begin position="18"/>
        <end position="154"/>
    </location>
</feature>
<keyword evidence="14" id="KW-1185">Reference proteome</keyword>
<keyword evidence="5" id="KW-0496">Mitochondrion</keyword>
<evidence type="ECO:0000256" key="10">
    <source>
        <dbReference type="ARBA" id="ARBA00049010"/>
    </source>
</evidence>
<dbReference type="OrthoDB" id="3244603at2759"/>
<proteinExistence type="inferred from homology"/>
<evidence type="ECO:0000256" key="1">
    <source>
        <dbReference type="ARBA" id="ARBA00004637"/>
    </source>
</evidence>
<dbReference type="Pfam" id="PF07992">
    <property type="entry name" value="Pyr_redox_2"/>
    <property type="match status" value="1"/>
</dbReference>
<accession>A0A2J7ZKC8</accession>
<comment type="caution">
    <text evidence="13">The sequence shown here is derived from an EMBL/GenBank/DDBJ whole genome shotgun (WGS) entry which is preliminary data.</text>
</comment>
<dbReference type="InterPro" id="IPR036188">
    <property type="entry name" value="FAD/NAD-bd_sf"/>
</dbReference>
<evidence type="ECO:0000256" key="5">
    <source>
        <dbReference type="ARBA" id="ARBA00022792"/>
    </source>
</evidence>
<evidence type="ECO:0000313" key="14">
    <source>
        <dbReference type="Proteomes" id="UP000236333"/>
    </source>
</evidence>
<dbReference type="SUPFAM" id="SSF51905">
    <property type="entry name" value="FAD/NAD(P)-binding domain"/>
    <property type="match status" value="1"/>
</dbReference>
<evidence type="ECO:0000256" key="2">
    <source>
        <dbReference type="ARBA" id="ARBA00005272"/>
    </source>
</evidence>
<dbReference type="EMBL" id="PGGS01001200">
    <property type="protein sequence ID" value="PNH00725.1"/>
    <property type="molecule type" value="Genomic_DNA"/>
</dbReference>
<evidence type="ECO:0000259" key="11">
    <source>
        <dbReference type="Pfam" id="PF07992"/>
    </source>
</evidence>
<dbReference type="InterPro" id="IPR045024">
    <property type="entry name" value="NDH-2"/>
</dbReference>
<dbReference type="AlphaFoldDB" id="A0A2J7ZKC8"/>
<evidence type="ECO:0000313" key="13">
    <source>
        <dbReference type="EMBL" id="PNH00725.1"/>
    </source>
</evidence>
<dbReference type="Pfam" id="PF22366">
    <property type="entry name" value="NDH2_C"/>
    <property type="match status" value="1"/>
</dbReference>
<dbReference type="PANTHER" id="PTHR43706:SF13">
    <property type="entry name" value="NADH DEHYDROGENASE-RELATED"/>
    <property type="match status" value="1"/>
</dbReference>
<feature type="non-terminal residue" evidence="13">
    <location>
        <position position="1"/>
    </location>
</feature>
<keyword evidence="5" id="KW-0472">Membrane</keyword>
<name>A0A2J7ZKC8_9CHLO</name>
<evidence type="ECO:0000256" key="3">
    <source>
        <dbReference type="ARBA" id="ARBA00012637"/>
    </source>
</evidence>
<evidence type="ECO:0000259" key="12">
    <source>
        <dbReference type="Pfam" id="PF22366"/>
    </source>
</evidence>
<evidence type="ECO:0000256" key="7">
    <source>
        <dbReference type="ARBA" id="ARBA00023002"/>
    </source>
</evidence>
<keyword evidence="7" id="KW-0560">Oxidoreductase</keyword>
<dbReference type="EC" id="1.6.5.9" evidence="3"/>
<gene>
    <name evidence="13" type="ORF">TSOC_013436</name>
</gene>
<comment type="subcellular location">
    <subcellularLocation>
        <location evidence="1">Mitochondrion inner membrane</location>
        <topology evidence="1">Peripheral membrane protein</topology>
    </subcellularLocation>
</comment>
<keyword evidence="4" id="KW-0285">Flavoprotein</keyword>
<dbReference type="Gene3D" id="3.50.50.100">
    <property type="match status" value="2"/>
</dbReference>
<keyword evidence="6" id="KW-0274">FAD</keyword>
<feature type="domain" description="External alternative NADH-ubiquinone oxidoreductase-like C-terminal" evidence="12">
    <location>
        <begin position="203"/>
        <end position="267"/>
    </location>
</feature>
<sequence>QARNPTADQIPLRSGRPRLVVLGTGWAAARLCRDIDPKLYDIAVISPRNHMVFTPLLASTTVGTLEPRSVAVHMLEVQPALSRPSNALYIADAHSVDPVSRSVTCASADGVNFSVSYDKLVICTGSQGSTFGIPGVLQHAHFLRDIKQAEAIRECGAAEQQCRYLARVAEQQGRYLARVLNEAARGPSYGVASPPPDFVYRSLGAMASVGGHSAILELGEGGGRQLSLTGFASWVAWRSAYLTRLGSIPKRLSVAFDWTVTLLFGRDLSRW</sequence>
<dbReference type="InterPro" id="IPR023753">
    <property type="entry name" value="FAD/NAD-binding_dom"/>
</dbReference>
<reference evidence="13 14" key="1">
    <citation type="journal article" date="2017" name="Mol. Biol. Evol.">
        <title>The 4-celled Tetrabaena socialis nuclear genome reveals the essential components for genetic control of cell number at the origin of multicellularity in the volvocine lineage.</title>
        <authorList>
            <person name="Featherston J."/>
            <person name="Arakaki Y."/>
            <person name="Hanschen E.R."/>
            <person name="Ferris P.J."/>
            <person name="Michod R.E."/>
            <person name="Olson B.J.S.C."/>
            <person name="Nozaki H."/>
            <person name="Durand P.M."/>
        </authorList>
    </citation>
    <scope>NUCLEOTIDE SEQUENCE [LARGE SCALE GENOMIC DNA]</scope>
    <source>
        <strain evidence="13 14">NIES-571</strain>
    </source>
</reference>
<dbReference type="Proteomes" id="UP000236333">
    <property type="component" value="Unassembled WGS sequence"/>
</dbReference>
<dbReference type="PANTHER" id="PTHR43706">
    <property type="entry name" value="NADH DEHYDROGENASE"/>
    <property type="match status" value="1"/>
</dbReference>
<keyword evidence="5" id="KW-0999">Mitochondrion inner membrane</keyword>
<protein>
    <recommendedName>
        <fullName evidence="3">NADH:ubiquinone reductase (non-electrogenic)</fullName>
        <ecNumber evidence="3">1.6.5.9</ecNumber>
    </recommendedName>
</protein>
<evidence type="ECO:0000256" key="6">
    <source>
        <dbReference type="ARBA" id="ARBA00022827"/>
    </source>
</evidence>
<evidence type="ECO:0000256" key="4">
    <source>
        <dbReference type="ARBA" id="ARBA00022630"/>
    </source>
</evidence>
<keyword evidence="8" id="KW-0520">NAD</keyword>
<dbReference type="GO" id="GO:0005743">
    <property type="term" value="C:mitochondrial inner membrane"/>
    <property type="evidence" value="ECO:0007669"/>
    <property type="project" value="UniProtKB-SubCell"/>
</dbReference>
<comment type="catalytic activity">
    <reaction evidence="10">
        <text>a ubiquinone + NADH + H(+) = a ubiquinol + NAD(+)</text>
        <dbReference type="Rhea" id="RHEA:23152"/>
        <dbReference type="Rhea" id="RHEA-COMP:9565"/>
        <dbReference type="Rhea" id="RHEA-COMP:9566"/>
        <dbReference type="ChEBI" id="CHEBI:15378"/>
        <dbReference type="ChEBI" id="CHEBI:16389"/>
        <dbReference type="ChEBI" id="CHEBI:17976"/>
        <dbReference type="ChEBI" id="CHEBI:57540"/>
        <dbReference type="ChEBI" id="CHEBI:57945"/>
    </reaction>
</comment>
<evidence type="ECO:0000256" key="8">
    <source>
        <dbReference type="ARBA" id="ARBA00023027"/>
    </source>
</evidence>
<dbReference type="InterPro" id="IPR054585">
    <property type="entry name" value="NDH2-like_C"/>
</dbReference>
<comment type="catalytic activity">
    <reaction evidence="9">
        <text>a quinone + NADH + H(+) = a quinol + NAD(+)</text>
        <dbReference type="Rhea" id="RHEA:46160"/>
        <dbReference type="ChEBI" id="CHEBI:15378"/>
        <dbReference type="ChEBI" id="CHEBI:24646"/>
        <dbReference type="ChEBI" id="CHEBI:57540"/>
        <dbReference type="ChEBI" id="CHEBI:57945"/>
        <dbReference type="ChEBI" id="CHEBI:132124"/>
        <dbReference type="EC" id="1.6.5.9"/>
    </reaction>
</comment>
<dbReference type="GO" id="GO:0050136">
    <property type="term" value="F:NADH dehydrogenase (quinone) (non-electrogenic) activity"/>
    <property type="evidence" value="ECO:0007669"/>
    <property type="project" value="UniProtKB-EC"/>
</dbReference>
<organism evidence="13 14">
    <name type="scientific">Tetrabaena socialis</name>
    <dbReference type="NCBI Taxonomy" id="47790"/>
    <lineage>
        <taxon>Eukaryota</taxon>
        <taxon>Viridiplantae</taxon>
        <taxon>Chlorophyta</taxon>
        <taxon>core chlorophytes</taxon>
        <taxon>Chlorophyceae</taxon>
        <taxon>CS clade</taxon>
        <taxon>Chlamydomonadales</taxon>
        <taxon>Tetrabaenaceae</taxon>
        <taxon>Tetrabaena</taxon>
    </lineage>
</organism>
<feature type="non-terminal residue" evidence="13">
    <location>
        <position position="271"/>
    </location>
</feature>
<comment type="similarity">
    <text evidence="2">Belongs to the NADH dehydrogenase family.</text>
</comment>